<name>A0AB73BAC6_CORFL</name>
<dbReference type="Proteomes" id="UP000315353">
    <property type="component" value="Unassembled WGS sequence"/>
</dbReference>
<sequence length="220" mass="24639">MREALAQGLDKFSLSAIAKSLGVASPALYRIVESRSHLLYACFDVIGPDMPKGMPGAKWQDIVRKWTREVWDVCDKYLGLDRVLIECPDSQAILRSDVRKYVREGDGESLSQEQLAVVETAADIVLLAHLAVSTWNDRKANADPRVLELRNRTVTKYRAEEASAKMSRDSELQFEPVRLRIESLITTVKWAAAVDRLRGEIDPPPPLLVFTVANGRPPKV</sequence>
<proteinExistence type="predicted"/>
<dbReference type="InterPro" id="IPR009057">
    <property type="entry name" value="Homeodomain-like_sf"/>
</dbReference>
<gene>
    <name evidence="1" type="ORF">CFL01nite_21600</name>
</gene>
<dbReference type="Gene3D" id="1.10.357.10">
    <property type="entry name" value="Tetracycline Repressor, domain 2"/>
    <property type="match status" value="1"/>
</dbReference>
<comment type="caution">
    <text evidence="1">The sequence shown here is derived from an EMBL/GenBank/DDBJ whole genome shotgun (WGS) entry which is preliminary data.</text>
</comment>
<protein>
    <recommendedName>
        <fullName evidence="3">TetR family transcriptional regulator</fullName>
    </recommendedName>
</protein>
<reference evidence="1 2" key="1">
    <citation type="submission" date="2019-06" db="EMBL/GenBank/DDBJ databases">
        <title>Whole genome shotgun sequence of Corynebacterium flavescens NBRC 14136.</title>
        <authorList>
            <person name="Hosoyama A."/>
            <person name="Uohara A."/>
            <person name="Ohji S."/>
            <person name="Ichikawa N."/>
        </authorList>
    </citation>
    <scope>NUCLEOTIDE SEQUENCE [LARGE SCALE GENOMIC DNA]</scope>
    <source>
        <strain evidence="1 2">NBRC 14136</strain>
    </source>
</reference>
<evidence type="ECO:0008006" key="3">
    <source>
        <dbReference type="Google" id="ProtNLM"/>
    </source>
</evidence>
<dbReference type="SUPFAM" id="SSF46689">
    <property type="entry name" value="Homeodomain-like"/>
    <property type="match status" value="1"/>
</dbReference>
<accession>A0AB73BAC6</accession>
<evidence type="ECO:0000313" key="2">
    <source>
        <dbReference type="Proteomes" id="UP000315353"/>
    </source>
</evidence>
<evidence type="ECO:0000313" key="1">
    <source>
        <dbReference type="EMBL" id="GEB98665.1"/>
    </source>
</evidence>
<dbReference type="EMBL" id="BJNB01000045">
    <property type="protein sequence ID" value="GEB98665.1"/>
    <property type="molecule type" value="Genomic_DNA"/>
</dbReference>
<organism evidence="1 2">
    <name type="scientific">Corynebacterium flavescens</name>
    <dbReference type="NCBI Taxonomy" id="28028"/>
    <lineage>
        <taxon>Bacteria</taxon>
        <taxon>Bacillati</taxon>
        <taxon>Actinomycetota</taxon>
        <taxon>Actinomycetes</taxon>
        <taxon>Mycobacteriales</taxon>
        <taxon>Corynebacteriaceae</taxon>
        <taxon>Corynebacterium</taxon>
    </lineage>
</organism>
<dbReference type="AlphaFoldDB" id="A0AB73BAC6"/>